<protein>
    <recommendedName>
        <fullName evidence="2">FAD dependent oxidoreductase domain-containing protein</fullName>
    </recommendedName>
</protein>
<sequence>MDGVSTVYARLNASIGRASAGGNIYYGFGHGHLGLTQSAATGRIICDLIMGSAPAVDIEPFKPQRFRN</sequence>
<dbReference type="SUPFAM" id="SSF51905">
    <property type="entry name" value="FAD/NAD(P)-binding domain"/>
    <property type="match status" value="1"/>
</dbReference>
<accession>A0A656Z5H3</accession>
<dbReference type="InterPro" id="IPR036188">
    <property type="entry name" value="FAD/NAD-bd_sf"/>
</dbReference>
<dbReference type="EMBL" id="LUAY01003098">
    <property type="protein sequence ID" value="KYB45732.1"/>
    <property type="molecule type" value="Genomic_DNA"/>
</dbReference>
<proteinExistence type="predicted"/>
<comment type="caution">
    <text evidence="1">The sequence shown here is derived from an EMBL/GenBank/DDBJ whole genome shotgun (WGS) entry which is preliminary data.</text>
</comment>
<evidence type="ECO:0000313" key="1">
    <source>
        <dbReference type="EMBL" id="KYB45732.1"/>
    </source>
</evidence>
<gene>
    <name evidence="1" type="ORF">AB664_34640</name>
</gene>
<organism evidence="1">
    <name type="scientific">Brucella anthropi</name>
    <name type="common">Ochrobactrum anthropi</name>
    <dbReference type="NCBI Taxonomy" id="529"/>
    <lineage>
        <taxon>Bacteria</taxon>
        <taxon>Pseudomonadati</taxon>
        <taxon>Pseudomonadota</taxon>
        <taxon>Alphaproteobacteria</taxon>
        <taxon>Hyphomicrobiales</taxon>
        <taxon>Brucellaceae</taxon>
        <taxon>Brucella/Ochrobactrum group</taxon>
        <taxon>Brucella</taxon>
    </lineage>
</organism>
<reference evidence="1" key="1">
    <citation type="submission" date="2016-02" db="EMBL/GenBank/DDBJ databases">
        <title>Genomic sequences of Ochrobactrum anthropi.</title>
        <authorList>
            <person name="Chudasama K.S."/>
            <person name="Thaker V.S."/>
        </authorList>
    </citation>
    <scope>NUCLEOTIDE SEQUENCE [LARGE SCALE GENOMIC DNA]</scope>
    <source>
        <strain evidence="1">SUBG007</strain>
    </source>
</reference>
<name>A0A656Z5H3_BRUAN</name>
<evidence type="ECO:0008006" key="2">
    <source>
        <dbReference type="Google" id="ProtNLM"/>
    </source>
</evidence>
<dbReference type="Gene3D" id="3.50.50.60">
    <property type="entry name" value="FAD/NAD(P)-binding domain"/>
    <property type="match status" value="1"/>
</dbReference>
<dbReference type="AlphaFoldDB" id="A0A656Z5H3"/>